<dbReference type="Proteomes" id="UP000199343">
    <property type="component" value="Unassembled WGS sequence"/>
</dbReference>
<dbReference type="InterPro" id="IPR001646">
    <property type="entry name" value="5peptide_repeat"/>
</dbReference>
<gene>
    <name evidence="1" type="ORF">GA0070608_3522</name>
</gene>
<dbReference type="Pfam" id="PF13576">
    <property type="entry name" value="Pentapeptide_3"/>
    <property type="match status" value="2"/>
</dbReference>
<evidence type="ECO:0000313" key="1">
    <source>
        <dbReference type="EMBL" id="SCL67496.1"/>
    </source>
</evidence>
<name>A0A1C6VMD7_9ACTN</name>
<sequence>MLAALVAVAAAASVYLLLSLVKGVGNQAEEVRLQIEAIKTGLTVGAGTGGALALLLTARRQWLSEREHLLQIRTSQVTERDAEERRITDLYAKAAELLGHDRPSARIAALYALSRLGENNPSHRNTVVNLICGYLRLAPPIDLAEASPWLFRDELEVRYTAQRILKSHLAGSDAARWEPVELDLTGATLYDFDIEECRLRRGIFRGCIFQGRSKFSHVHIAEDIRFEGACFAGRVEFAGAKLGGHAYFDECEFHDEAEFRSARFESGASFDKCIFSSAAAFVSTHFEAHVEFYKATFKDGAFFNRASFNGGGLFDHARFHDFLGLVDAKCDGKIRIIGAHFFHFFDLGDNKFYELYNSRVWFDEPDLGVMAVCPPPGWDYGEYIDGYRPLVPDKSHEV</sequence>
<proteinExistence type="predicted"/>
<protein>
    <submittedName>
        <fullName evidence="1">Pentapeptide repeat-containing protein</fullName>
    </submittedName>
</protein>
<accession>A0A1C6VMD7</accession>
<dbReference type="Gene3D" id="2.160.20.80">
    <property type="entry name" value="E3 ubiquitin-protein ligase SopA"/>
    <property type="match status" value="1"/>
</dbReference>
<organism evidence="1 2">
    <name type="scientific">Micromonospora peucetia</name>
    <dbReference type="NCBI Taxonomy" id="47871"/>
    <lineage>
        <taxon>Bacteria</taxon>
        <taxon>Bacillati</taxon>
        <taxon>Actinomycetota</taxon>
        <taxon>Actinomycetes</taxon>
        <taxon>Micromonosporales</taxon>
        <taxon>Micromonosporaceae</taxon>
        <taxon>Micromonospora</taxon>
    </lineage>
</organism>
<dbReference type="STRING" id="47871.GA0070608_3522"/>
<evidence type="ECO:0000313" key="2">
    <source>
        <dbReference type="Proteomes" id="UP000199343"/>
    </source>
</evidence>
<dbReference type="AlphaFoldDB" id="A0A1C6VMD7"/>
<reference evidence="1 2" key="1">
    <citation type="submission" date="2016-06" db="EMBL/GenBank/DDBJ databases">
        <authorList>
            <person name="Kjaerup R.B."/>
            <person name="Dalgaard T.S."/>
            <person name="Juul-Madsen H.R."/>
        </authorList>
    </citation>
    <scope>NUCLEOTIDE SEQUENCE [LARGE SCALE GENOMIC DNA]</scope>
    <source>
        <strain evidence="1 2">DSM 43363</strain>
    </source>
</reference>
<dbReference type="SUPFAM" id="SSF141571">
    <property type="entry name" value="Pentapeptide repeat-like"/>
    <property type="match status" value="1"/>
</dbReference>
<dbReference type="EMBL" id="FMIC01000002">
    <property type="protein sequence ID" value="SCL67496.1"/>
    <property type="molecule type" value="Genomic_DNA"/>
</dbReference>